<keyword evidence="3 7" id="KW-0694">RNA-binding</keyword>
<dbReference type="Pfam" id="PF01479">
    <property type="entry name" value="S4"/>
    <property type="match status" value="1"/>
</dbReference>
<evidence type="ECO:0000256" key="4">
    <source>
        <dbReference type="ARBA" id="ARBA00022980"/>
    </source>
</evidence>
<dbReference type="NCBIfam" id="NF003717">
    <property type="entry name" value="PRK05327.1"/>
    <property type="match status" value="1"/>
</dbReference>
<dbReference type="FunFam" id="3.10.290.10:FF:000001">
    <property type="entry name" value="30S ribosomal protein S4"/>
    <property type="match status" value="1"/>
</dbReference>
<dbReference type="SUPFAM" id="SSF55174">
    <property type="entry name" value="Alpha-L RNA-binding motif"/>
    <property type="match status" value="1"/>
</dbReference>
<evidence type="ECO:0000256" key="6">
    <source>
        <dbReference type="ARBA" id="ARBA00035254"/>
    </source>
</evidence>
<dbReference type="Gene3D" id="1.10.1050.10">
    <property type="entry name" value="Ribosomal Protein S4 Delta 41, Chain A, domain 1"/>
    <property type="match status" value="1"/>
</dbReference>
<comment type="function">
    <text evidence="7">One of the primary rRNA binding proteins, it binds directly to 16S rRNA where it nucleates assembly of the body of the 30S subunit.</text>
</comment>
<accession>A0A2H0WL07</accession>
<name>A0A2H0WL07_9BACT</name>
<evidence type="ECO:0000256" key="7">
    <source>
        <dbReference type="HAMAP-Rule" id="MF_01306"/>
    </source>
</evidence>
<dbReference type="InterPro" id="IPR022801">
    <property type="entry name" value="Ribosomal_uS4"/>
</dbReference>
<protein>
    <recommendedName>
        <fullName evidence="6 7">Small ribosomal subunit protein uS4</fullName>
    </recommendedName>
</protein>
<keyword evidence="2 7" id="KW-0699">rRNA-binding</keyword>
<dbReference type="GO" id="GO:0003735">
    <property type="term" value="F:structural constituent of ribosome"/>
    <property type="evidence" value="ECO:0007669"/>
    <property type="project" value="InterPro"/>
</dbReference>
<dbReference type="PANTHER" id="PTHR11831">
    <property type="entry name" value="30S 40S RIBOSOMAL PROTEIN"/>
    <property type="match status" value="1"/>
</dbReference>
<evidence type="ECO:0000313" key="12">
    <source>
        <dbReference type="Proteomes" id="UP000230353"/>
    </source>
</evidence>
<dbReference type="InterPro" id="IPR005709">
    <property type="entry name" value="Ribosomal_uS4_bac-type"/>
</dbReference>
<dbReference type="PROSITE" id="PS50889">
    <property type="entry name" value="S4"/>
    <property type="match status" value="1"/>
</dbReference>
<evidence type="ECO:0000313" key="11">
    <source>
        <dbReference type="EMBL" id="PIS13356.1"/>
    </source>
</evidence>
<gene>
    <name evidence="7" type="primary">rpsD</name>
    <name evidence="11" type="ORF">COT67_02185</name>
</gene>
<proteinExistence type="inferred from homology"/>
<feature type="domain" description="RNA-binding S4" evidence="9">
    <location>
        <begin position="96"/>
        <end position="161"/>
    </location>
</feature>
<dbReference type="InterPro" id="IPR002942">
    <property type="entry name" value="S4_RNA-bd"/>
</dbReference>
<dbReference type="EMBL" id="PEZL01000032">
    <property type="protein sequence ID" value="PIS13356.1"/>
    <property type="molecule type" value="Genomic_DNA"/>
</dbReference>
<evidence type="ECO:0000256" key="3">
    <source>
        <dbReference type="ARBA" id="ARBA00022884"/>
    </source>
</evidence>
<dbReference type="GO" id="GO:0015935">
    <property type="term" value="C:small ribosomal subunit"/>
    <property type="evidence" value="ECO:0007669"/>
    <property type="project" value="InterPro"/>
</dbReference>
<dbReference type="Proteomes" id="UP000230353">
    <property type="component" value="Unassembled WGS sequence"/>
</dbReference>
<dbReference type="Pfam" id="PF00163">
    <property type="entry name" value="Ribosomal_S4"/>
    <property type="match status" value="1"/>
</dbReference>
<dbReference type="PROSITE" id="PS00632">
    <property type="entry name" value="RIBOSOMAL_S4"/>
    <property type="match status" value="1"/>
</dbReference>
<dbReference type="Gene3D" id="3.10.290.10">
    <property type="entry name" value="RNA-binding S4 domain"/>
    <property type="match status" value="1"/>
</dbReference>
<dbReference type="SMART" id="SM00363">
    <property type="entry name" value="S4"/>
    <property type="match status" value="1"/>
</dbReference>
<evidence type="ECO:0000259" key="10">
    <source>
        <dbReference type="SMART" id="SM01390"/>
    </source>
</evidence>
<comment type="caution">
    <text evidence="11">The sequence shown here is derived from an EMBL/GenBank/DDBJ whole genome shotgun (WGS) entry which is preliminary data.</text>
</comment>
<dbReference type="GO" id="GO:0042274">
    <property type="term" value="P:ribosomal small subunit biogenesis"/>
    <property type="evidence" value="ECO:0007669"/>
    <property type="project" value="TreeGrafter"/>
</dbReference>
<dbReference type="SMART" id="SM01390">
    <property type="entry name" value="Ribosomal_S4"/>
    <property type="match status" value="1"/>
</dbReference>
<organism evidence="11 12">
    <name type="scientific">Candidatus Tagabacteria bacterium CG09_land_8_20_14_0_10_41_14</name>
    <dbReference type="NCBI Taxonomy" id="1975021"/>
    <lineage>
        <taxon>Bacteria</taxon>
        <taxon>Candidatus Tagaibacteriota</taxon>
    </lineage>
</organism>
<evidence type="ECO:0000256" key="1">
    <source>
        <dbReference type="ARBA" id="ARBA00007465"/>
    </source>
</evidence>
<evidence type="ECO:0000256" key="2">
    <source>
        <dbReference type="ARBA" id="ARBA00022730"/>
    </source>
</evidence>
<dbReference type="NCBIfam" id="TIGR01017">
    <property type="entry name" value="rpsD_bact"/>
    <property type="match status" value="1"/>
</dbReference>
<keyword evidence="4 7" id="KW-0689">Ribosomal protein</keyword>
<dbReference type="InterPro" id="IPR036986">
    <property type="entry name" value="S4_RNA-bd_sf"/>
</dbReference>
<dbReference type="CDD" id="cd00165">
    <property type="entry name" value="S4"/>
    <property type="match status" value="1"/>
</dbReference>
<dbReference type="InterPro" id="IPR018079">
    <property type="entry name" value="Ribosomal_uS4_CS"/>
</dbReference>
<dbReference type="GO" id="GO:0019843">
    <property type="term" value="F:rRNA binding"/>
    <property type="evidence" value="ECO:0007669"/>
    <property type="project" value="UniProtKB-UniRule"/>
</dbReference>
<keyword evidence="5 7" id="KW-0687">Ribonucleoprotein</keyword>
<dbReference type="AlphaFoldDB" id="A0A2H0WL07"/>
<dbReference type="InterPro" id="IPR001912">
    <property type="entry name" value="Ribosomal_uS4_N"/>
</dbReference>
<dbReference type="GO" id="GO:0006412">
    <property type="term" value="P:translation"/>
    <property type="evidence" value="ECO:0007669"/>
    <property type="project" value="UniProtKB-UniRule"/>
</dbReference>
<comment type="similarity">
    <text evidence="1 7 8">Belongs to the universal ribosomal protein uS4 family.</text>
</comment>
<dbReference type="HAMAP" id="MF_01306_B">
    <property type="entry name" value="Ribosomal_uS4_B"/>
    <property type="match status" value="1"/>
</dbReference>
<evidence type="ECO:0000256" key="5">
    <source>
        <dbReference type="ARBA" id="ARBA00023274"/>
    </source>
</evidence>
<comment type="subunit">
    <text evidence="7">Part of the 30S ribosomal subunit. Contacts protein S5. The interaction surface between S4 and S5 is involved in control of translational fidelity.</text>
</comment>
<evidence type="ECO:0000256" key="8">
    <source>
        <dbReference type="RuleBase" id="RU003699"/>
    </source>
</evidence>
<sequence>MSTINCKTCRRANQKLFLKGDKCFSPKCPVSRKPYAPGKKSKRPKRLSDYGLQLKEKQKLKFLYGMREKPFLNYVKKAMARGGTDIGLRLTEMLESRLDNVVYKLGFAGSRSAAKQIVSHGHIYVNGKKTNIPSRQLKKGDKIAIRQQSLSKKNFEDLDINFKKYNPPSWLKLDKAKREGEIVTTPSLEAKSDLGINLNSVIEFYSR</sequence>
<dbReference type="PANTHER" id="PTHR11831:SF4">
    <property type="entry name" value="SMALL RIBOSOMAL SUBUNIT PROTEIN US4M"/>
    <property type="match status" value="1"/>
</dbReference>
<reference evidence="12" key="1">
    <citation type="submission" date="2017-09" db="EMBL/GenBank/DDBJ databases">
        <title>Depth-based differentiation of microbial function through sediment-hosted aquifers and enrichment of novel symbionts in the deep terrestrial subsurface.</title>
        <authorList>
            <person name="Probst A.J."/>
            <person name="Ladd B."/>
            <person name="Jarett J.K."/>
            <person name="Geller-Mcgrath D.E."/>
            <person name="Sieber C.M.K."/>
            <person name="Emerson J.B."/>
            <person name="Anantharaman K."/>
            <person name="Thomas B.C."/>
            <person name="Malmstrom R."/>
            <person name="Stieglmeier M."/>
            <person name="Klingl A."/>
            <person name="Woyke T."/>
            <person name="Ryan C.M."/>
            <person name="Banfield J.F."/>
        </authorList>
    </citation>
    <scope>NUCLEOTIDE SEQUENCE [LARGE SCALE GENOMIC DNA]</scope>
</reference>
<evidence type="ECO:0000259" key="9">
    <source>
        <dbReference type="SMART" id="SM00363"/>
    </source>
</evidence>
<feature type="domain" description="Small ribosomal subunit protein uS4 N-terminal" evidence="10">
    <location>
        <begin position="2"/>
        <end position="95"/>
    </location>
</feature>
<comment type="function">
    <text evidence="7">With S5 and S12 plays an important role in translational accuracy.</text>
</comment>